<organism evidence="3 4">
    <name type="scientific">Kribbella antiqua</name>
    <dbReference type="NCBI Taxonomy" id="2512217"/>
    <lineage>
        <taxon>Bacteria</taxon>
        <taxon>Bacillati</taxon>
        <taxon>Actinomycetota</taxon>
        <taxon>Actinomycetes</taxon>
        <taxon>Propionibacteriales</taxon>
        <taxon>Kribbellaceae</taxon>
        <taxon>Kribbella</taxon>
    </lineage>
</organism>
<dbReference type="Proteomes" id="UP000295573">
    <property type="component" value="Unassembled WGS sequence"/>
</dbReference>
<feature type="domain" description="Methyltransferase" evidence="2">
    <location>
        <begin position="44"/>
        <end position="137"/>
    </location>
</feature>
<dbReference type="OrthoDB" id="116799at2"/>
<dbReference type="CDD" id="cd02440">
    <property type="entry name" value="AdoMet_MTases"/>
    <property type="match status" value="1"/>
</dbReference>
<dbReference type="Pfam" id="PF13649">
    <property type="entry name" value="Methyltransf_25"/>
    <property type="match status" value="1"/>
</dbReference>
<evidence type="ECO:0000313" key="4">
    <source>
        <dbReference type="Proteomes" id="UP000295573"/>
    </source>
</evidence>
<keyword evidence="3" id="KW-0489">Methyltransferase</keyword>
<evidence type="ECO:0000313" key="3">
    <source>
        <dbReference type="EMBL" id="TCO46890.1"/>
    </source>
</evidence>
<proteinExistence type="predicted"/>
<dbReference type="GO" id="GO:0008168">
    <property type="term" value="F:methyltransferase activity"/>
    <property type="evidence" value="ECO:0007669"/>
    <property type="project" value="UniProtKB-KW"/>
</dbReference>
<keyword evidence="1" id="KW-0808">Transferase</keyword>
<dbReference type="InterPro" id="IPR041698">
    <property type="entry name" value="Methyltransf_25"/>
</dbReference>
<accession>A0A4V2S448</accession>
<gene>
    <name evidence="3" type="ORF">EV646_106129</name>
</gene>
<dbReference type="GO" id="GO:0032259">
    <property type="term" value="P:methylation"/>
    <property type="evidence" value="ECO:0007669"/>
    <property type="project" value="UniProtKB-KW"/>
</dbReference>
<protein>
    <submittedName>
        <fullName evidence="3">2-polyprenyl-3-methyl-5-hydroxy-6-metoxy-1, 4-benzoquinol methylase</fullName>
    </submittedName>
</protein>
<name>A0A4V2S448_9ACTN</name>
<dbReference type="Gene3D" id="3.40.50.150">
    <property type="entry name" value="Vaccinia Virus protein VP39"/>
    <property type="match status" value="1"/>
</dbReference>
<sequence>MTELADYYRDRAAEYDVIYAKPERQEDLARLRALLPPLVAGKSVLEIAAGTGYWTTALSTSARSVLATDLNDETLAIARTRSYGPGDVAFRTADAYDLDAVPGTFEAIFAGFFWSHVPRADVRRFAQALRRRVEPGGVVILVDNRYVEGSNHPITRTTEDGDTYQTRRLSDGRTFEVLKNFPTAEQFAADVAPGEAGWTDLTYFWVATIS</sequence>
<dbReference type="EMBL" id="SLWR01000006">
    <property type="protein sequence ID" value="TCO46890.1"/>
    <property type="molecule type" value="Genomic_DNA"/>
</dbReference>
<evidence type="ECO:0000259" key="2">
    <source>
        <dbReference type="Pfam" id="PF13649"/>
    </source>
</evidence>
<reference evidence="3 4" key="1">
    <citation type="journal article" date="2015" name="Stand. Genomic Sci.">
        <title>Genomic Encyclopedia of Bacterial and Archaeal Type Strains, Phase III: the genomes of soil and plant-associated and newly described type strains.</title>
        <authorList>
            <person name="Whitman W.B."/>
            <person name="Woyke T."/>
            <person name="Klenk H.P."/>
            <person name="Zhou Y."/>
            <person name="Lilburn T.G."/>
            <person name="Beck B.J."/>
            <person name="De Vos P."/>
            <person name="Vandamme P."/>
            <person name="Eisen J.A."/>
            <person name="Garrity G."/>
            <person name="Hugenholtz P."/>
            <person name="Kyrpides N.C."/>
        </authorList>
    </citation>
    <scope>NUCLEOTIDE SEQUENCE [LARGE SCALE GENOMIC DNA]</scope>
    <source>
        <strain evidence="3 4">VKM Ac-2541</strain>
    </source>
</reference>
<comment type="caution">
    <text evidence="3">The sequence shown here is derived from an EMBL/GenBank/DDBJ whole genome shotgun (WGS) entry which is preliminary data.</text>
</comment>
<dbReference type="InterPro" id="IPR029063">
    <property type="entry name" value="SAM-dependent_MTases_sf"/>
</dbReference>
<evidence type="ECO:0000256" key="1">
    <source>
        <dbReference type="ARBA" id="ARBA00022679"/>
    </source>
</evidence>
<keyword evidence="4" id="KW-1185">Reference proteome</keyword>
<dbReference type="PANTHER" id="PTHR43861">
    <property type="entry name" value="TRANS-ACONITATE 2-METHYLTRANSFERASE-RELATED"/>
    <property type="match status" value="1"/>
</dbReference>
<dbReference type="SUPFAM" id="SSF53335">
    <property type="entry name" value="S-adenosyl-L-methionine-dependent methyltransferases"/>
    <property type="match status" value="1"/>
</dbReference>
<dbReference type="AlphaFoldDB" id="A0A4V2S448"/>
<dbReference type="RefSeq" id="WP_132150094.1">
    <property type="nucleotide sequence ID" value="NZ_SLWR01000006.1"/>
</dbReference>